<dbReference type="SUPFAM" id="SSF81273">
    <property type="entry name" value="H-NS histone-like proteins"/>
    <property type="match status" value="1"/>
</dbReference>
<dbReference type="Proteomes" id="UP001165395">
    <property type="component" value="Unassembled WGS sequence"/>
</dbReference>
<dbReference type="EMBL" id="JAJBZT010000002">
    <property type="protein sequence ID" value="MCB6183063.1"/>
    <property type="molecule type" value="Genomic_DNA"/>
</dbReference>
<dbReference type="RefSeq" id="WP_227179442.1">
    <property type="nucleotide sequence ID" value="NZ_JAJBZT010000002.1"/>
</dbReference>
<comment type="caution">
    <text evidence="6">The sequence shown here is derived from an EMBL/GenBank/DDBJ whole genome shotgun (WGS) entry which is preliminary data.</text>
</comment>
<name>A0ABS8D615_9NEIS</name>
<comment type="subcellular location">
    <subcellularLocation>
        <location evidence="1">Cytoplasm</location>
        <location evidence="1">Nucleoid</location>
    </subcellularLocation>
</comment>
<evidence type="ECO:0000256" key="3">
    <source>
        <dbReference type="ARBA" id="ARBA00022490"/>
    </source>
</evidence>
<sequence>MTIQLNELTLEQLTELRLSIDKEIASRKTNEANALVQLVQQRAAQLGVSVEDLLSIASKKGGQFKPTGVAKYANPSNPADTWTGKGRKPLWFIAALEEGKSAEELEIR</sequence>
<evidence type="ECO:0000313" key="7">
    <source>
        <dbReference type="Proteomes" id="UP001165395"/>
    </source>
</evidence>
<organism evidence="6 7">
    <name type="scientific">Leeia speluncae</name>
    <dbReference type="NCBI Taxonomy" id="2884804"/>
    <lineage>
        <taxon>Bacteria</taxon>
        <taxon>Pseudomonadati</taxon>
        <taxon>Pseudomonadota</taxon>
        <taxon>Betaproteobacteria</taxon>
        <taxon>Neisseriales</taxon>
        <taxon>Leeiaceae</taxon>
        <taxon>Leeia</taxon>
    </lineage>
</organism>
<keyword evidence="7" id="KW-1185">Reference proteome</keyword>
<gene>
    <name evidence="6" type="ORF">LIN78_05810</name>
</gene>
<evidence type="ECO:0000256" key="1">
    <source>
        <dbReference type="ARBA" id="ARBA00004453"/>
    </source>
</evidence>
<dbReference type="InterPro" id="IPR037150">
    <property type="entry name" value="H-NS_C_dom_sf"/>
</dbReference>
<evidence type="ECO:0000313" key="6">
    <source>
        <dbReference type="EMBL" id="MCB6183063.1"/>
    </source>
</evidence>
<evidence type="ECO:0000256" key="4">
    <source>
        <dbReference type="ARBA" id="ARBA00023125"/>
    </source>
</evidence>
<dbReference type="PANTHER" id="PTHR38097">
    <property type="match status" value="1"/>
</dbReference>
<dbReference type="Pfam" id="PF00816">
    <property type="entry name" value="Histone_HNS"/>
    <property type="match status" value="1"/>
</dbReference>
<reference evidence="6" key="1">
    <citation type="submission" date="2021-10" db="EMBL/GenBank/DDBJ databases">
        <title>The complete genome sequence of Leeia sp. TBRC 13508.</title>
        <authorList>
            <person name="Charoenyingcharoen P."/>
            <person name="Yukphan P."/>
        </authorList>
    </citation>
    <scope>NUCLEOTIDE SEQUENCE</scope>
    <source>
        <strain evidence="6">TBRC 13508</strain>
    </source>
</reference>
<protein>
    <submittedName>
        <fullName evidence="6">H-NS histone family protein</fullName>
    </submittedName>
</protein>
<dbReference type="InterPro" id="IPR027444">
    <property type="entry name" value="H-NS_C_dom"/>
</dbReference>
<evidence type="ECO:0000256" key="2">
    <source>
        <dbReference type="ARBA" id="ARBA00010610"/>
    </source>
</evidence>
<dbReference type="SMART" id="SM00528">
    <property type="entry name" value="HNS"/>
    <property type="match status" value="1"/>
</dbReference>
<evidence type="ECO:0000259" key="5">
    <source>
        <dbReference type="SMART" id="SM00528"/>
    </source>
</evidence>
<proteinExistence type="inferred from homology"/>
<accession>A0ABS8D615</accession>
<keyword evidence="4" id="KW-0238">DNA-binding</keyword>
<comment type="similarity">
    <text evidence="2">Belongs to the histone-like protein H-NS family.</text>
</comment>
<keyword evidence="3" id="KW-0963">Cytoplasm</keyword>
<feature type="domain" description="DNA-binding protein H-NS-like C-terminal" evidence="5">
    <location>
        <begin position="62"/>
        <end position="107"/>
    </location>
</feature>
<dbReference type="Gene3D" id="4.10.430.10">
    <property type="entry name" value="Histone-like protein H-NS, C-terminal domain"/>
    <property type="match status" value="1"/>
</dbReference>
<dbReference type="PANTHER" id="PTHR38097:SF2">
    <property type="entry name" value="DNA-BINDING PROTEIN STPA"/>
    <property type="match status" value="1"/>
</dbReference>